<feature type="compositionally biased region" description="Basic residues" evidence="1">
    <location>
        <begin position="934"/>
        <end position="943"/>
    </location>
</feature>
<evidence type="ECO:0000313" key="4">
    <source>
        <dbReference type="Proteomes" id="UP000038009"/>
    </source>
</evidence>
<keyword evidence="4" id="KW-1185">Reference proteome</keyword>
<dbReference type="InterPro" id="IPR057887">
    <property type="entry name" value="IQUB_helical"/>
</dbReference>
<feature type="region of interest" description="Disordered" evidence="1">
    <location>
        <begin position="784"/>
        <end position="819"/>
    </location>
</feature>
<feature type="domain" description="IQ motif and ubiquitin-like" evidence="2">
    <location>
        <begin position="841"/>
        <end position="920"/>
    </location>
</feature>
<feature type="region of interest" description="Disordered" evidence="1">
    <location>
        <begin position="923"/>
        <end position="943"/>
    </location>
</feature>
<dbReference type="OrthoDB" id="10265862at2759"/>
<accession>A0A0N1ILI1</accession>
<protein>
    <recommendedName>
        <fullName evidence="2">IQ motif and ubiquitin-like domain-containing protein</fullName>
    </recommendedName>
</protein>
<proteinExistence type="predicted"/>
<dbReference type="PROSITE" id="PS50096">
    <property type="entry name" value="IQ"/>
    <property type="match status" value="1"/>
</dbReference>
<evidence type="ECO:0000256" key="1">
    <source>
        <dbReference type="SAM" id="MobiDB-lite"/>
    </source>
</evidence>
<name>A0A0N1ILI1_LEPSE</name>
<comment type="caution">
    <text evidence="3">The sequence shown here is derived from an EMBL/GenBank/DDBJ whole genome shotgun (WGS) entry which is preliminary data.</text>
</comment>
<evidence type="ECO:0000313" key="3">
    <source>
        <dbReference type="EMBL" id="KPI87784.1"/>
    </source>
</evidence>
<dbReference type="OMA" id="NWRADEA"/>
<dbReference type="EMBL" id="LJSK01000074">
    <property type="protein sequence ID" value="KPI87784.1"/>
    <property type="molecule type" value="Genomic_DNA"/>
</dbReference>
<dbReference type="Pfam" id="PF25805">
    <property type="entry name" value="IQUB"/>
    <property type="match status" value="1"/>
</dbReference>
<dbReference type="PANTHER" id="PTHR21074">
    <property type="entry name" value="IQ AND UBIQUITIN-LIKE DOMAIN-CONTAINING PROTEIN"/>
    <property type="match status" value="1"/>
</dbReference>
<dbReference type="PANTHER" id="PTHR21074:SF0">
    <property type="entry name" value="IQ AND UBIQUITIN-LIKE DOMAIN-CONTAINING PROTEIN"/>
    <property type="match status" value="1"/>
</dbReference>
<organism evidence="3 4">
    <name type="scientific">Leptomonas seymouri</name>
    <dbReference type="NCBI Taxonomy" id="5684"/>
    <lineage>
        <taxon>Eukaryota</taxon>
        <taxon>Discoba</taxon>
        <taxon>Euglenozoa</taxon>
        <taxon>Kinetoplastea</taxon>
        <taxon>Metakinetoplastina</taxon>
        <taxon>Trypanosomatida</taxon>
        <taxon>Trypanosomatidae</taxon>
        <taxon>Leishmaniinae</taxon>
        <taxon>Leptomonas</taxon>
    </lineage>
</organism>
<feature type="compositionally biased region" description="Polar residues" evidence="1">
    <location>
        <begin position="97"/>
        <end position="107"/>
    </location>
</feature>
<gene>
    <name evidence="3" type="ORF">ABL78_3142</name>
</gene>
<feature type="region of interest" description="Disordered" evidence="1">
    <location>
        <begin position="1"/>
        <end position="115"/>
    </location>
</feature>
<dbReference type="Proteomes" id="UP000038009">
    <property type="component" value="Unassembled WGS sequence"/>
</dbReference>
<dbReference type="VEuPathDB" id="TriTrypDB:Lsey_0074_0160"/>
<reference evidence="3 4" key="1">
    <citation type="journal article" date="2015" name="PLoS Pathog.">
        <title>Leptomonas seymouri: Adaptations to the Dixenous Life Cycle Analyzed by Genome Sequencing, Transcriptome Profiling and Co-infection with Leishmania donovani.</title>
        <authorList>
            <person name="Kraeva N."/>
            <person name="Butenko A."/>
            <person name="Hlavacova J."/>
            <person name="Kostygov A."/>
            <person name="Myskova J."/>
            <person name="Grybchuk D."/>
            <person name="Lestinova T."/>
            <person name="Votypka J."/>
            <person name="Volf P."/>
            <person name="Opperdoes F."/>
            <person name="Flegontov P."/>
            <person name="Lukes J."/>
            <person name="Yurchenko V."/>
        </authorList>
    </citation>
    <scope>NUCLEOTIDE SEQUENCE [LARGE SCALE GENOMIC DNA]</scope>
    <source>
        <strain evidence="3 4">ATCC 30220</strain>
    </source>
</reference>
<dbReference type="InterPro" id="IPR037695">
    <property type="entry name" value="IQUB"/>
</dbReference>
<dbReference type="AlphaFoldDB" id="A0A0N1ILI1"/>
<feature type="compositionally biased region" description="Polar residues" evidence="1">
    <location>
        <begin position="801"/>
        <end position="819"/>
    </location>
</feature>
<sequence>MEDSSTDPARVEQQTTAGSPEAVLEHDSPEEDAIAEQEGPSSFSHLDTEGDNSEVGHEALAPRATPDPNDVGYYARQHPHEDDLADNVASDVRRVPSEQQRQSSGSGPRTPEYEDIAVQDVEKVEQSGGNGTAGETLQPADASDVPVQFTTLARQPCCGTQVDAGAEMPVGADHHDDVADEATAAAESPQPGIDTLSSGAHDAVQPRWSLLPQAAHGTAEVTATLFPMQALARITVPVHNPNLYRPPPNTALNDECNDEGEGYENGGVGQRMTQEGRTDGSPYWVLMAKDLFEALAAHLNIHPESFHIFHQHKRLRFMSALFLDCDATSTPTPNSSAAAAGVIPTEINRAEPAWVSVIFPSPNAVKDAVAAAMGGTDVRSQPPFKPIVHDTADEEEEAQASLAGVPAHLSRLGPEDYIAHCIRVRRRKAQIPPRTLVEGRRQGYSYDEVIQQMQSLHDAAVVEEGSCSSDGTAASNFTVITIVQDSPAPPTKPFLGGYRDKRLPDHVLLHAATQLYHRDLEYSPFAKSGAAVAAAGGIDRTSRQTQTFGISRSCQTNREACVQTPRVDLLLDTSHDFVVVARPYFTSAALKALRDEMAVVIQKLYRQWKARQVRRELEAEESARQHRAGARQRREEALHAAVEDAAQLRLDDPRSAADFERVKQDIIAWRVEEAARIQRDATLPAQDARAALLAITRKELQLLQQLDQRRRGVGRTREEMLFVRNLDRMAAPKQWGTVFVFTPETERAGELRDLYERLVQTSGSARSGIVGGSSTRMMGSAKADAMSGSHSQGAFPLGFTPQGSSAAGTPQSGKSAATLNASGTPAFAAISGGDSPRSVTAARLDILLRVKWTVREFNATSALARELGELIDREADLLHRGRKDASLSGLRKRIQTLFAQFTEDPEYNPGVKDFVQTARGRARVKAMETEKRLPKAKTQKSRT</sequence>
<evidence type="ECO:0000259" key="2">
    <source>
        <dbReference type="Pfam" id="PF25805"/>
    </source>
</evidence>